<dbReference type="Gene3D" id="1.10.3720.10">
    <property type="entry name" value="MetI-like"/>
    <property type="match status" value="2"/>
</dbReference>
<dbReference type="AlphaFoldDB" id="A0A6J6JB81"/>
<feature type="transmembrane region" description="Helical" evidence="8">
    <location>
        <begin position="218"/>
        <end position="237"/>
    </location>
</feature>
<proteinExistence type="predicted"/>
<evidence type="ECO:0000313" key="10">
    <source>
        <dbReference type="EMBL" id="CAB4633834.1"/>
    </source>
</evidence>
<dbReference type="Pfam" id="PF00528">
    <property type="entry name" value="BPD_transp_1"/>
    <property type="match status" value="2"/>
</dbReference>
<dbReference type="GO" id="GO:0055085">
    <property type="term" value="P:transmembrane transport"/>
    <property type="evidence" value="ECO:0007669"/>
    <property type="project" value="InterPro"/>
</dbReference>
<evidence type="ECO:0000256" key="1">
    <source>
        <dbReference type="ARBA" id="ARBA00004429"/>
    </source>
</evidence>
<feature type="domain" description="ABC transmembrane type-1" evidence="9">
    <location>
        <begin position="306"/>
        <end position="496"/>
    </location>
</feature>
<keyword evidence="4" id="KW-0997">Cell inner membrane</keyword>
<keyword evidence="3" id="KW-1003">Cell membrane</keyword>
<keyword evidence="2" id="KW-0813">Transport</keyword>
<feature type="transmembrane region" description="Helical" evidence="8">
    <location>
        <begin position="117"/>
        <end position="139"/>
    </location>
</feature>
<sequence>MNDKQARPPLAIWLVAALAVLLALIPFGYLLVRVFGAGFESFLEILEETRTLELMTSSLLLALAVSVSAILIGTFQAWIAVRSNLPGRKVFAVLAALPLAIPSYVAAYSWLAVFPYLSGFFAAWLILTMGTAPLVYLSVSAALARFDSATEEVASSLGAGKFAVLRKVTWPNIKGAAYSGGLLSALYVLSDFGAVSIVRYDTFTRAIYNAYRASFDRNLAATLALILVAVTVLVLVIESKSQRDKPIGTVIANRLNRIDLQNYKTPLVALLAGIASVGLVVPMASLIRWSIIGLPETDWAQVLDALFSSFYLSISGGLLTAMLGVALAIVVVRFRTPFSKLLERSVWLTHATPGIVVALSLVFFSNQVAPWIYQSLFLVLIAYVALFLPNALSAISTPLRQSPISLDEVSASLGLTKFQTLRRVVLPIAGPGIFAATTLVILTVLKELPATLLLRPTGVETLATRLWTETGVASFSTAAPYALLLVLLAGIPAWLLNRAIRKDLEPINDLERV</sequence>
<evidence type="ECO:0000256" key="4">
    <source>
        <dbReference type="ARBA" id="ARBA00022519"/>
    </source>
</evidence>
<feature type="transmembrane region" description="Helical" evidence="8">
    <location>
        <begin position="346"/>
        <end position="365"/>
    </location>
</feature>
<dbReference type="GO" id="GO:0005886">
    <property type="term" value="C:plasma membrane"/>
    <property type="evidence" value="ECO:0007669"/>
    <property type="project" value="UniProtKB-SubCell"/>
</dbReference>
<feature type="transmembrane region" description="Helical" evidence="8">
    <location>
        <begin position="59"/>
        <end position="79"/>
    </location>
</feature>
<keyword evidence="6 8" id="KW-1133">Transmembrane helix</keyword>
<feature type="transmembrane region" description="Helical" evidence="8">
    <location>
        <begin position="424"/>
        <end position="445"/>
    </location>
</feature>
<comment type="subcellular location">
    <subcellularLocation>
        <location evidence="1">Cell inner membrane</location>
        <topology evidence="1">Multi-pass membrane protein</topology>
    </subcellularLocation>
</comment>
<dbReference type="PANTHER" id="PTHR43357:SF3">
    <property type="entry name" value="FE(3+)-TRANSPORT SYSTEM PERMEASE PROTEIN FBPB 2"/>
    <property type="match status" value="1"/>
</dbReference>
<feature type="transmembrane region" description="Helical" evidence="8">
    <location>
        <begin position="478"/>
        <end position="496"/>
    </location>
</feature>
<name>A0A6J6JB81_9ZZZZ</name>
<evidence type="ECO:0000256" key="7">
    <source>
        <dbReference type="ARBA" id="ARBA00023136"/>
    </source>
</evidence>
<feature type="transmembrane region" description="Helical" evidence="8">
    <location>
        <begin position="371"/>
        <end position="392"/>
    </location>
</feature>
<evidence type="ECO:0000256" key="6">
    <source>
        <dbReference type="ARBA" id="ARBA00022989"/>
    </source>
</evidence>
<feature type="transmembrane region" description="Helical" evidence="8">
    <location>
        <begin position="12"/>
        <end position="39"/>
    </location>
</feature>
<feature type="transmembrane region" description="Helical" evidence="8">
    <location>
        <begin position="91"/>
        <end position="111"/>
    </location>
</feature>
<reference evidence="10" key="1">
    <citation type="submission" date="2020-05" db="EMBL/GenBank/DDBJ databases">
        <authorList>
            <person name="Chiriac C."/>
            <person name="Salcher M."/>
            <person name="Ghai R."/>
            <person name="Kavagutti S V."/>
        </authorList>
    </citation>
    <scope>NUCLEOTIDE SEQUENCE</scope>
</reference>
<evidence type="ECO:0000256" key="5">
    <source>
        <dbReference type="ARBA" id="ARBA00022692"/>
    </source>
</evidence>
<keyword evidence="5 8" id="KW-0812">Transmembrane</keyword>
<dbReference type="PROSITE" id="PS50928">
    <property type="entry name" value="ABC_TM1"/>
    <property type="match status" value="2"/>
</dbReference>
<dbReference type="InterPro" id="IPR035906">
    <property type="entry name" value="MetI-like_sf"/>
</dbReference>
<evidence type="ECO:0000256" key="3">
    <source>
        <dbReference type="ARBA" id="ARBA00022475"/>
    </source>
</evidence>
<dbReference type="InterPro" id="IPR000515">
    <property type="entry name" value="MetI-like"/>
</dbReference>
<feature type="transmembrane region" description="Helical" evidence="8">
    <location>
        <begin position="176"/>
        <end position="198"/>
    </location>
</feature>
<keyword evidence="7 8" id="KW-0472">Membrane</keyword>
<feature type="transmembrane region" description="Helical" evidence="8">
    <location>
        <begin position="311"/>
        <end position="334"/>
    </location>
</feature>
<evidence type="ECO:0000256" key="2">
    <source>
        <dbReference type="ARBA" id="ARBA00022448"/>
    </source>
</evidence>
<accession>A0A6J6JB81</accession>
<dbReference type="EMBL" id="CAEZVT010000037">
    <property type="protein sequence ID" value="CAB4633834.1"/>
    <property type="molecule type" value="Genomic_DNA"/>
</dbReference>
<dbReference type="CDD" id="cd06261">
    <property type="entry name" value="TM_PBP2"/>
    <property type="match status" value="2"/>
</dbReference>
<evidence type="ECO:0000256" key="8">
    <source>
        <dbReference type="SAM" id="Phobius"/>
    </source>
</evidence>
<evidence type="ECO:0000259" key="9">
    <source>
        <dbReference type="PROSITE" id="PS50928"/>
    </source>
</evidence>
<feature type="transmembrane region" description="Helical" evidence="8">
    <location>
        <begin position="267"/>
        <end position="291"/>
    </location>
</feature>
<gene>
    <name evidence="10" type="ORF">UFOPK2131_00471</name>
</gene>
<feature type="domain" description="ABC transmembrane type-1" evidence="9">
    <location>
        <begin position="55"/>
        <end position="238"/>
    </location>
</feature>
<protein>
    <submittedName>
        <fullName evidence="10">Unannotated protein</fullName>
    </submittedName>
</protein>
<organism evidence="10">
    <name type="scientific">freshwater metagenome</name>
    <dbReference type="NCBI Taxonomy" id="449393"/>
    <lineage>
        <taxon>unclassified sequences</taxon>
        <taxon>metagenomes</taxon>
        <taxon>ecological metagenomes</taxon>
    </lineage>
</organism>
<dbReference type="PANTHER" id="PTHR43357">
    <property type="entry name" value="INNER MEMBRANE ABC TRANSPORTER PERMEASE PROTEIN YDCV"/>
    <property type="match status" value="1"/>
</dbReference>
<dbReference type="SUPFAM" id="SSF161098">
    <property type="entry name" value="MetI-like"/>
    <property type="match status" value="2"/>
</dbReference>